<dbReference type="InterPro" id="IPR012349">
    <property type="entry name" value="Split_barrel_FMN-bd"/>
</dbReference>
<dbReference type="AlphaFoldDB" id="A0A8J7UJ68"/>
<keyword evidence="3" id="KW-1185">Reference proteome</keyword>
<dbReference type="Pfam" id="PF16242">
    <property type="entry name" value="Pyrid_ox_like"/>
    <property type="match status" value="1"/>
</dbReference>
<evidence type="ECO:0000259" key="1">
    <source>
        <dbReference type="Pfam" id="PF16242"/>
    </source>
</evidence>
<dbReference type="PANTHER" id="PTHR34818">
    <property type="entry name" value="PROTEIN BLI-3"/>
    <property type="match status" value="1"/>
</dbReference>
<proteinExistence type="predicted"/>
<dbReference type="InterPro" id="IPR052917">
    <property type="entry name" value="Stress-Dev_Protein"/>
</dbReference>
<dbReference type="Proteomes" id="UP000666240">
    <property type="component" value="Unassembled WGS sequence"/>
</dbReference>
<dbReference type="InterPro" id="IPR038725">
    <property type="entry name" value="YdaG_split_barrel_FMN-bd"/>
</dbReference>
<dbReference type="EMBL" id="JAGIYY010000004">
    <property type="protein sequence ID" value="MBP0439698.1"/>
    <property type="molecule type" value="Genomic_DNA"/>
</dbReference>
<comment type="caution">
    <text evidence="2">The sequence shown here is derived from an EMBL/GenBank/DDBJ whole genome shotgun (WGS) entry which is preliminary data.</text>
</comment>
<dbReference type="Gene3D" id="2.30.110.10">
    <property type="entry name" value="Electron Transport, Fmn-binding Protein, Chain A"/>
    <property type="match status" value="1"/>
</dbReference>
<feature type="domain" description="General stress protein FMN-binding split barrel" evidence="1">
    <location>
        <begin position="3"/>
        <end position="149"/>
    </location>
</feature>
<dbReference type="PANTHER" id="PTHR34818:SF1">
    <property type="entry name" value="PROTEIN BLI-3"/>
    <property type="match status" value="1"/>
</dbReference>
<accession>A0A8J7UJ68</accession>
<organism evidence="2 3">
    <name type="scientific">Tianweitania sediminis</name>
    <dbReference type="NCBI Taxonomy" id="1502156"/>
    <lineage>
        <taxon>Bacteria</taxon>
        <taxon>Pseudomonadati</taxon>
        <taxon>Pseudomonadota</taxon>
        <taxon>Alphaproteobacteria</taxon>
        <taxon>Hyphomicrobiales</taxon>
        <taxon>Phyllobacteriaceae</taxon>
        <taxon>Tianweitania</taxon>
    </lineage>
</organism>
<evidence type="ECO:0000313" key="3">
    <source>
        <dbReference type="Proteomes" id="UP000666240"/>
    </source>
</evidence>
<dbReference type="SUPFAM" id="SSF50475">
    <property type="entry name" value="FMN-binding split barrel"/>
    <property type="match status" value="1"/>
</dbReference>
<name>A0A8J7UJ68_9HYPH</name>
<sequence length="160" mass="17977">MKDKQEFWSMLKSFKVVMVATHDGQDIRSRPMAPHFDDDGFVVRFLSERQSGKTTEINEEHHINLTFANESTNDFASLSGVATQSQDRAMIKELWNAYADAWFDGDAETADVVVISFRPTEGQYWDSTGSSILHAFEIVRTKVTGGTPNVGEHGKVNFGR</sequence>
<protein>
    <submittedName>
        <fullName evidence="2">Pyridoxamine 5'-phosphate oxidase family protein</fullName>
    </submittedName>
</protein>
<evidence type="ECO:0000313" key="2">
    <source>
        <dbReference type="EMBL" id="MBP0439698.1"/>
    </source>
</evidence>
<reference evidence="2" key="1">
    <citation type="submission" date="2021-03" db="EMBL/GenBank/DDBJ databases">
        <title>Genome sequencing and assembly of Tianweitania sediminis.</title>
        <authorList>
            <person name="Chhetri G."/>
        </authorList>
    </citation>
    <scope>NUCLEOTIDE SEQUENCE</scope>
    <source>
        <strain evidence="2">Z8</strain>
    </source>
</reference>
<gene>
    <name evidence="2" type="ORF">J5Y06_13640</name>
</gene>
<dbReference type="RefSeq" id="WP_209335732.1">
    <property type="nucleotide sequence ID" value="NZ_JAGIYY010000004.1"/>
</dbReference>